<dbReference type="GO" id="GO:0046872">
    <property type="term" value="F:metal ion binding"/>
    <property type="evidence" value="ECO:0007669"/>
    <property type="project" value="UniProtKB-KW"/>
</dbReference>
<dbReference type="AlphaFoldDB" id="A0A830I1V5"/>
<evidence type="ECO:0000313" key="19">
    <source>
        <dbReference type="Proteomes" id="UP000660262"/>
    </source>
</evidence>
<evidence type="ECO:0000256" key="10">
    <source>
        <dbReference type="ARBA" id="ARBA00022989"/>
    </source>
</evidence>
<name>A0A830I1V5_9CHLO</name>
<organism evidence="18 19">
    <name type="scientific">Pycnococcus provasolii</name>
    <dbReference type="NCBI Taxonomy" id="41880"/>
    <lineage>
        <taxon>Eukaryota</taxon>
        <taxon>Viridiplantae</taxon>
        <taxon>Chlorophyta</taxon>
        <taxon>Pseudoscourfieldiophyceae</taxon>
        <taxon>Pseudoscourfieldiales</taxon>
        <taxon>Pycnococcaceae</taxon>
        <taxon>Pycnococcus</taxon>
    </lineage>
</organism>
<dbReference type="PANTHER" id="PTHR45792:SF8">
    <property type="entry name" value="DIACYLGLYCEROL LIPASE-ALPHA"/>
    <property type="match status" value="1"/>
</dbReference>
<evidence type="ECO:0000256" key="11">
    <source>
        <dbReference type="ARBA" id="ARBA00023098"/>
    </source>
</evidence>
<protein>
    <recommendedName>
        <fullName evidence="14">sn-1-specific diacylglycerol lipase</fullName>
        <ecNumber evidence="14">3.1.1.116</ecNumber>
    </recommendedName>
</protein>
<keyword evidence="7" id="KW-0378">Hydrolase</keyword>
<dbReference type="InterPro" id="IPR029058">
    <property type="entry name" value="AB_hydrolase_fold"/>
</dbReference>
<accession>A0A830I1V5</accession>
<keyword evidence="19" id="KW-1185">Reference proteome</keyword>
<dbReference type="GO" id="GO:0005886">
    <property type="term" value="C:plasma membrane"/>
    <property type="evidence" value="ECO:0007669"/>
    <property type="project" value="UniProtKB-SubCell"/>
</dbReference>
<feature type="transmembrane region" description="Helical" evidence="16">
    <location>
        <begin position="61"/>
        <end position="80"/>
    </location>
</feature>
<keyword evidence="8" id="KW-0106">Calcium</keyword>
<dbReference type="EMBL" id="BNJQ01000033">
    <property type="protein sequence ID" value="GHP11137.1"/>
    <property type="molecule type" value="Genomic_DNA"/>
</dbReference>
<sequence length="763" mass="81296">MPSLRVLGRTWRVASDDFVLAGILAALHALLGYATALAALGESWVVASTGSEVESFVRFRIDILAFSHVCVAFSGLLLAYLSSRGLLWEESKRIYVPHALFLHGVLVVLSILFGTFALFSVPPQRRITSALTVSAAIAAWQGVLAAMATVAAYDAEPDLVSQPETTAEGKLWERRCAVVSTIFCCPGLMGSDRDEQHDAAVTSAGGSATAGRPLRRIARLLHSFLAANSVDLVASDYAAALLLVAAEQRAAAPKSADELAANEAPSPRTPARDEVAYLATMARFSLAAYGLPMHVWVHGAADVSHTTVSAFVAPSCPSFCAPILRLLRPRRMEEEAPSEGADDENSTGGWCADAAGRCGRRRRVDSVDEISMPTSSPSSSSSGPPSDSTDHLPPRPMASLSDESDVRATMERQAVLRLSGLAEGDLLRLSVQRWVGGRPRGGAGLRELPYFVALDRAHRHVVVSIRGTLSIDDCATDCLCEPAPLPAPLVGACHAGVLERALELSRSLRASGILHALLRDGARTSGVPDCAGWSLVFTGHSLGSGVAAVLSLLLRGEFPESTCVLFGPPGGLMDQTAAEQLPPSACTSVVLGWDWIPRLSVASAHSLRSQCISAFRRARVSKLQLVLRTGARRGRVPRAQDVLRTDEASSDDDSALAHEQTRLLGEAEAGGVLSQACDRFPGRCVYLARQRRLGAEEYELPPRRHTSARAEALRRRYAVCSAPQPFARGGLLVVPAMLSDHMPDLYAEVLDSLANATPLPESL</sequence>
<dbReference type="CDD" id="cd00519">
    <property type="entry name" value="Lipase_3"/>
    <property type="match status" value="1"/>
</dbReference>
<evidence type="ECO:0000256" key="13">
    <source>
        <dbReference type="ARBA" id="ARBA00024531"/>
    </source>
</evidence>
<dbReference type="SUPFAM" id="SSF53474">
    <property type="entry name" value="alpha/beta-Hydrolases"/>
    <property type="match status" value="1"/>
</dbReference>
<comment type="catalytic activity">
    <reaction evidence="13">
        <text>a 1,2-diacyl-sn-glycerol + H2O = a 2-acylglycerol + a fatty acid + H(+)</text>
        <dbReference type="Rhea" id="RHEA:33275"/>
        <dbReference type="ChEBI" id="CHEBI:15377"/>
        <dbReference type="ChEBI" id="CHEBI:15378"/>
        <dbReference type="ChEBI" id="CHEBI:17389"/>
        <dbReference type="ChEBI" id="CHEBI:17815"/>
        <dbReference type="ChEBI" id="CHEBI:28868"/>
        <dbReference type="EC" id="3.1.1.116"/>
    </reaction>
    <physiologicalReaction direction="left-to-right" evidence="13">
        <dbReference type="Rhea" id="RHEA:33276"/>
    </physiologicalReaction>
</comment>
<dbReference type="PANTHER" id="PTHR45792">
    <property type="entry name" value="DIACYLGLYCEROL LIPASE HOMOLOG-RELATED"/>
    <property type="match status" value="1"/>
</dbReference>
<keyword evidence="11" id="KW-0443">Lipid metabolism</keyword>
<dbReference type="GO" id="GO:0016298">
    <property type="term" value="F:lipase activity"/>
    <property type="evidence" value="ECO:0007669"/>
    <property type="project" value="TreeGrafter"/>
</dbReference>
<evidence type="ECO:0000259" key="17">
    <source>
        <dbReference type="Pfam" id="PF01764"/>
    </source>
</evidence>
<feature type="domain" description="Fungal lipase-type" evidence="17">
    <location>
        <begin position="462"/>
        <end position="601"/>
    </location>
</feature>
<keyword evidence="4" id="KW-0597">Phosphoprotein</keyword>
<evidence type="ECO:0000256" key="3">
    <source>
        <dbReference type="ARBA" id="ARBA00022475"/>
    </source>
</evidence>
<dbReference type="OrthoDB" id="438440at2759"/>
<evidence type="ECO:0000256" key="1">
    <source>
        <dbReference type="ARBA" id="ARBA00001913"/>
    </source>
</evidence>
<evidence type="ECO:0000256" key="15">
    <source>
        <dbReference type="SAM" id="MobiDB-lite"/>
    </source>
</evidence>
<comment type="caution">
    <text evidence="18">The sequence shown here is derived from an EMBL/GenBank/DDBJ whole genome shotgun (WGS) entry which is preliminary data.</text>
</comment>
<dbReference type="InterPro" id="IPR052214">
    <property type="entry name" value="DAG_Lipase-Related"/>
</dbReference>
<keyword evidence="12 16" id="KW-0472">Membrane</keyword>
<feature type="transmembrane region" description="Helical" evidence="16">
    <location>
        <begin position="20"/>
        <end position="40"/>
    </location>
</feature>
<comment type="subcellular location">
    <subcellularLocation>
        <location evidence="2">Cell membrane</location>
        <topology evidence="2">Multi-pass membrane protein</topology>
    </subcellularLocation>
</comment>
<evidence type="ECO:0000256" key="12">
    <source>
        <dbReference type="ARBA" id="ARBA00023136"/>
    </source>
</evidence>
<dbReference type="GO" id="GO:0016042">
    <property type="term" value="P:lipid catabolic process"/>
    <property type="evidence" value="ECO:0007669"/>
    <property type="project" value="UniProtKB-KW"/>
</dbReference>
<evidence type="ECO:0000256" key="9">
    <source>
        <dbReference type="ARBA" id="ARBA00022963"/>
    </source>
</evidence>
<dbReference type="EC" id="3.1.1.116" evidence="14"/>
<comment type="cofactor">
    <cofactor evidence="1">
        <name>Ca(2+)</name>
        <dbReference type="ChEBI" id="CHEBI:29108"/>
    </cofactor>
</comment>
<gene>
    <name evidence="18" type="ORF">PPROV_000986700</name>
</gene>
<feature type="transmembrane region" description="Helical" evidence="16">
    <location>
        <begin position="100"/>
        <end position="119"/>
    </location>
</feature>
<evidence type="ECO:0000256" key="7">
    <source>
        <dbReference type="ARBA" id="ARBA00022801"/>
    </source>
</evidence>
<keyword evidence="5 16" id="KW-0812">Transmembrane</keyword>
<evidence type="ECO:0000256" key="6">
    <source>
        <dbReference type="ARBA" id="ARBA00022723"/>
    </source>
</evidence>
<evidence type="ECO:0000313" key="18">
    <source>
        <dbReference type="EMBL" id="GHP11137.1"/>
    </source>
</evidence>
<dbReference type="Proteomes" id="UP000660262">
    <property type="component" value="Unassembled WGS sequence"/>
</dbReference>
<keyword evidence="10 16" id="KW-1133">Transmembrane helix</keyword>
<reference evidence="18" key="1">
    <citation type="submission" date="2020-10" db="EMBL/GenBank/DDBJ databases">
        <title>Unveiling of a novel bifunctional photoreceptor, Dualchrome1, isolated from a cosmopolitan green alga.</title>
        <authorList>
            <person name="Suzuki S."/>
            <person name="Kawachi M."/>
        </authorList>
    </citation>
    <scope>NUCLEOTIDE SEQUENCE</scope>
    <source>
        <strain evidence="18">NIES 2893</strain>
    </source>
</reference>
<dbReference type="InterPro" id="IPR002921">
    <property type="entry name" value="Fungal_lipase-type"/>
</dbReference>
<dbReference type="Pfam" id="PF01764">
    <property type="entry name" value="Lipase_3"/>
    <property type="match status" value="1"/>
</dbReference>
<proteinExistence type="predicted"/>
<feature type="region of interest" description="Disordered" evidence="15">
    <location>
        <begin position="362"/>
        <end position="406"/>
    </location>
</feature>
<evidence type="ECO:0000256" key="14">
    <source>
        <dbReference type="ARBA" id="ARBA00026104"/>
    </source>
</evidence>
<feature type="compositionally biased region" description="Low complexity" evidence="15">
    <location>
        <begin position="371"/>
        <end position="387"/>
    </location>
</feature>
<evidence type="ECO:0000256" key="8">
    <source>
        <dbReference type="ARBA" id="ARBA00022837"/>
    </source>
</evidence>
<evidence type="ECO:0000256" key="16">
    <source>
        <dbReference type="SAM" id="Phobius"/>
    </source>
</evidence>
<evidence type="ECO:0000256" key="2">
    <source>
        <dbReference type="ARBA" id="ARBA00004651"/>
    </source>
</evidence>
<evidence type="ECO:0000256" key="5">
    <source>
        <dbReference type="ARBA" id="ARBA00022692"/>
    </source>
</evidence>
<evidence type="ECO:0000256" key="4">
    <source>
        <dbReference type="ARBA" id="ARBA00022553"/>
    </source>
</evidence>
<keyword evidence="6" id="KW-0479">Metal-binding</keyword>
<keyword evidence="3" id="KW-1003">Cell membrane</keyword>
<keyword evidence="9" id="KW-0442">Lipid degradation</keyword>
<dbReference type="Gene3D" id="3.40.50.1820">
    <property type="entry name" value="alpha/beta hydrolase"/>
    <property type="match status" value="1"/>
</dbReference>